<dbReference type="AlphaFoldDB" id="X1LRG9"/>
<evidence type="ECO:0008006" key="2">
    <source>
        <dbReference type="Google" id="ProtNLM"/>
    </source>
</evidence>
<comment type="caution">
    <text evidence="1">The sequence shown here is derived from an EMBL/GenBank/DDBJ whole genome shotgun (WGS) entry which is preliminary data.</text>
</comment>
<reference evidence="1" key="1">
    <citation type="journal article" date="2014" name="Front. Microbiol.">
        <title>High frequency of phylogenetically diverse reductive dehalogenase-homologous genes in deep subseafloor sedimentary metagenomes.</title>
        <authorList>
            <person name="Kawai M."/>
            <person name="Futagami T."/>
            <person name="Toyoda A."/>
            <person name="Takaki Y."/>
            <person name="Nishi S."/>
            <person name="Hori S."/>
            <person name="Arai W."/>
            <person name="Tsubouchi T."/>
            <person name="Morono Y."/>
            <person name="Uchiyama I."/>
            <person name="Ito T."/>
            <person name="Fujiyama A."/>
            <person name="Inagaki F."/>
            <person name="Takami H."/>
        </authorList>
    </citation>
    <scope>NUCLEOTIDE SEQUENCE</scope>
    <source>
        <strain evidence="1">Expedition CK06-06</strain>
    </source>
</reference>
<organism evidence="1">
    <name type="scientific">marine sediment metagenome</name>
    <dbReference type="NCBI Taxonomy" id="412755"/>
    <lineage>
        <taxon>unclassified sequences</taxon>
        <taxon>metagenomes</taxon>
        <taxon>ecological metagenomes</taxon>
    </lineage>
</organism>
<sequence length="45" mass="5273">DLLLITCVEDLRPQIAKAIVDNNGLLIQMKIQSYALEDIYMRYFK</sequence>
<accession>X1LRG9</accession>
<protein>
    <recommendedName>
        <fullName evidence="2">DUF4162 domain-containing protein</fullName>
    </recommendedName>
</protein>
<evidence type="ECO:0000313" key="1">
    <source>
        <dbReference type="EMBL" id="GAI08416.1"/>
    </source>
</evidence>
<gene>
    <name evidence="1" type="ORF">S06H3_17583</name>
</gene>
<name>X1LRG9_9ZZZZ</name>
<feature type="non-terminal residue" evidence="1">
    <location>
        <position position="1"/>
    </location>
</feature>
<dbReference type="EMBL" id="BARV01008802">
    <property type="protein sequence ID" value="GAI08416.1"/>
    <property type="molecule type" value="Genomic_DNA"/>
</dbReference>
<proteinExistence type="predicted"/>